<name>A0A5C6A5L5_9BACT</name>
<dbReference type="AlphaFoldDB" id="A0A5C6A5L5"/>
<dbReference type="InterPro" id="IPR015943">
    <property type="entry name" value="WD40/YVTN_repeat-like_dom_sf"/>
</dbReference>
<dbReference type="PROSITE" id="PS50294">
    <property type="entry name" value="WD_REPEATS_REGION"/>
    <property type="match status" value="1"/>
</dbReference>
<dbReference type="InterPro" id="IPR036322">
    <property type="entry name" value="WD40_repeat_dom_sf"/>
</dbReference>
<evidence type="ECO:0000313" key="5">
    <source>
        <dbReference type="Proteomes" id="UP000320176"/>
    </source>
</evidence>
<evidence type="ECO:0000256" key="2">
    <source>
        <dbReference type="ARBA" id="ARBA00022737"/>
    </source>
</evidence>
<protein>
    <submittedName>
        <fullName evidence="4">WD domain, G-beta repeat</fullName>
    </submittedName>
</protein>
<evidence type="ECO:0000256" key="1">
    <source>
        <dbReference type="ARBA" id="ARBA00022574"/>
    </source>
</evidence>
<evidence type="ECO:0000313" key="4">
    <source>
        <dbReference type="EMBL" id="TWT94685.1"/>
    </source>
</evidence>
<dbReference type="InterPro" id="IPR001680">
    <property type="entry name" value="WD40_rpt"/>
</dbReference>
<dbReference type="EMBL" id="SJPN01000007">
    <property type="protein sequence ID" value="TWT94685.1"/>
    <property type="molecule type" value="Genomic_DNA"/>
</dbReference>
<dbReference type="RefSeq" id="WP_146522498.1">
    <property type="nucleotide sequence ID" value="NZ_CP151726.1"/>
</dbReference>
<dbReference type="PROSITE" id="PS00678">
    <property type="entry name" value="WD_REPEATS_1"/>
    <property type="match status" value="1"/>
</dbReference>
<dbReference type="InterPro" id="IPR011047">
    <property type="entry name" value="Quinoprotein_ADH-like_sf"/>
</dbReference>
<keyword evidence="2" id="KW-0677">Repeat</keyword>
<accession>A0A5C6A5L5</accession>
<organism evidence="4 5">
    <name type="scientific">Stieleria varia</name>
    <dbReference type="NCBI Taxonomy" id="2528005"/>
    <lineage>
        <taxon>Bacteria</taxon>
        <taxon>Pseudomonadati</taxon>
        <taxon>Planctomycetota</taxon>
        <taxon>Planctomycetia</taxon>
        <taxon>Pirellulales</taxon>
        <taxon>Pirellulaceae</taxon>
        <taxon>Stieleria</taxon>
    </lineage>
</organism>
<dbReference type="Gene3D" id="2.130.10.10">
    <property type="entry name" value="YVTN repeat-like/Quinoprotein amine dehydrogenase"/>
    <property type="match status" value="4"/>
</dbReference>
<gene>
    <name evidence="4" type="ORF">Pla52n_55100</name>
</gene>
<dbReference type="SUPFAM" id="SSF50998">
    <property type="entry name" value="Quinoprotein alcohol dehydrogenase-like"/>
    <property type="match status" value="1"/>
</dbReference>
<dbReference type="InterPro" id="IPR019775">
    <property type="entry name" value="WD40_repeat_CS"/>
</dbReference>
<reference evidence="4 5" key="1">
    <citation type="submission" date="2019-02" db="EMBL/GenBank/DDBJ databases">
        <title>Deep-cultivation of Planctomycetes and their phenomic and genomic characterization uncovers novel biology.</title>
        <authorList>
            <person name="Wiegand S."/>
            <person name="Jogler M."/>
            <person name="Boedeker C."/>
            <person name="Pinto D."/>
            <person name="Vollmers J."/>
            <person name="Rivas-Marin E."/>
            <person name="Kohn T."/>
            <person name="Peeters S.H."/>
            <person name="Heuer A."/>
            <person name="Rast P."/>
            <person name="Oberbeckmann S."/>
            <person name="Bunk B."/>
            <person name="Jeske O."/>
            <person name="Meyerdierks A."/>
            <person name="Storesund J.E."/>
            <person name="Kallscheuer N."/>
            <person name="Luecker S."/>
            <person name="Lage O.M."/>
            <person name="Pohl T."/>
            <person name="Merkel B.J."/>
            <person name="Hornburger P."/>
            <person name="Mueller R.-W."/>
            <person name="Bruemmer F."/>
            <person name="Labrenz M."/>
            <person name="Spormann A.M."/>
            <person name="Op Den Camp H."/>
            <person name="Overmann J."/>
            <person name="Amann R."/>
            <person name="Jetten M.S.M."/>
            <person name="Mascher T."/>
            <person name="Medema M.H."/>
            <person name="Devos D.P."/>
            <person name="Kaster A.-K."/>
            <person name="Ovreas L."/>
            <person name="Rohde M."/>
            <person name="Galperin M.Y."/>
            <person name="Jogler C."/>
        </authorList>
    </citation>
    <scope>NUCLEOTIDE SEQUENCE [LARGE SCALE GENOMIC DNA]</scope>
    <source>
        <strain evidence="4 5">Pla52n</strain>
    </source>
</reference>
<dbReference type="OrthoDB" id="6111975at2"/>
<dbReference type="PANTHER" id="PTHR19879:SF9">
    <property type="entry name" value="TRANSCRIPTION INITIATION FACTOR TFIID SUBUNIT 5"/>
    <property type="match status" value="1"/>
</dbReference>
<comment type="caution">
    <text evidence="4">The sequence shown here is derived from an EMBL/GenBank/DDBJ whole genome shotgun (WGS) entry which is preliminary data.</text>
</comment>
<keyword evidence="5" id="KW-1185">Reference proteome</keyword>
<feature type="repeat" description="WD" evidence="3">
    <location>
        <begin position="369"/>
        <end position="410"/>
    </location>
</feature>
<dbReference type="PROSITE" id="PS50082">
    <property type="entry name" value="WD_REPEATS_2"/>
    <property type="match status" value="1"/>
</dbReference>
<dbReference type="SUPFAM" id="SSF50978">
    <property type="entry name" value="WD40 repeat-like"/>
    <property type="match status" value="1"/>
</dbReference>
<keyword evidence="1 3" id="KW-0853">WD repeat</keyword>
<dbReference type="PANTHER" id="PTHR19879">
    <property type="entry name" value="TRANSCRIPTION INITIATION FACTOR TFIID"/>
    <property type="match status" value="1"/>
</dbReference>
<dbReference type="Proteomes" id="UP000320176">
    <property type="component" value="Unassembled WGS sequence"/>
</dbReference>
<evidence type="ECO:0000256" key="3">
    <source>
        <dbReference type="PROSITE-ProRule" id="PRU00221"/>
    </source>
</evidence>
<sequence>MKRYLILIAAVLIISAVSVAMYLHSIHSSHRQVRQTESGNAATDLKETQQFFDEYPHRFGGSCFQFHGDYRHLRFSGDGRMLVSWGEVARLYDMQDLSLVPLTQASNIFSCGFTGDSHLATFHQSKKVVTHSSMPATFRVSPNLAVGAAAFSPIKEQLYLGLASKEPELSQIADGSVRSWSLFTGLEVDEFHPNVGSIEDICVSRGRFVAVRGDAGIVLWDVLSMKGAKIVSADSGTLRLASAAMCFSPDDRFLAVSFPGQMTKVWNTVTAELSLTLKLTPASLHTGATRLPVCFLNNRLIAHAVSKGRILIWDLIDNAEKSSIDTGHPRPVSDIDCVPGGSRLAVLLEDEPRKIRFWSLDSGQEIDPLQGHESIVKKVSYAAQGKRLVTSSTDGTIRVWDTRSGGLIANLRVAKRVFPEFHSPPFSVSADGSRLFSRKASEIIVLNVMDGSEIARFAAGEGAPYSFQFSETSDKLFCLVKEKEVAKPSDIDRYDTRLRCYEAKNGAVEWEIKNLGIFSSGLKVSPDGTIAATKVGPSGRGLIKFWDLETGELIHTLDGGAFEFAERGKSIIVSQYEGSGRIWSTKDWSPIGEPFKLPLAASDLTLSHDGAMLAVTSPRSQFDADVTLWDMISLKKIWERPIVNDSAPSSSNLVFSSDNRFLAGGCTDGTGVEWKLPEIE</sequence>
<dbReference type="Pfam" id="PF00400">
    <property type="entry name" value="WD40"/>
    <property type="match status" value="1"/>
</dbReference>
<dbReference type="SMART" id="SM00320">
    <property type="entry name" value="WD40"/>
    <property type="match status" value="6"/>
</dbReference>
<proteinExistence type="predicted"/>